<dbReference type="GO" id="GO:0006006">
    <property type="term" value="P:glucose metabolic process"/>
    <property type="evidence" value="ECO:0007669"/>
    <property type="project" value="TreeGrafter"/>
</dbReference>
<dbReference type="InterPro" id="IPR008183">
    <property type="entry name" value="Aldose_1/G6P_1-epimerase"/>
</dbReference>
<dbReference type="eggNOG" id="COG2017">
    <property type="taxonomic scope" value="Bacteria"/>
</dbReference>
<keyword evidence="3" id="KW-1185">Reference proteome</keyword>
<accession>I6Z4X1</accession>
<evidence type="ECO:0000313" key="2">
    <source>
        <dbReference type="EMBL" id="AFN74200.1"/>
    </source>
</evidence>
<proteinExistence type="predicted"/>
<name>I6Z4X1_MELRP</name>
<dbReference type="RefSeq" id="WP_014855636.1">
    <property type="nucleotide sequence ID" value="NC_018178.1"/>
</dbReference>
<dbReference type="EMBL" id="CP003557">
    <property type="protein sequence ID" value="AFN74200.1"/>
    <property type="molecule type" value="Genomic_DNA"/>
</dbReference>
<reference evidence="2 3" key="1">
    <citation type="journal article" date="2013" name="PLoS ONE">
        <title>Genomic analysis of Melioribacter roseus, facultatively anaerobic organotrophic bacterium representing a novel deep lineage within Bacteriodetes/Chlorobi group.</title>
        <authorList>
            <person name="Kadnikov V.V."/>
            <person name="Mardanov A.V."/>
            <person name="Podosokorskaya O.A."/>
            <person name="Gavrilov S.N."/>
            <person name="Kublanov I.V."/>
            <person name="Beletsky A.V."/>
            <person name="Bonch-Osmolovskaya E.A."/>
            <person name="Ravin N.V."/>
        </authorList>
    </citation>
    <scope>NUCLEOTIDE SEQUENCE [LARGE SCALE GENOMIC DNA]</scope>
    <source>
        <strain evidence="3">JCM 17771 / P3M-2</strain>
    </source>
</reference>
<dbReference type="OrthoDB" id="9808779at2"/>
<sequence>MSKNNFSIGREEIPQSNLPSGRKNGTSLSICTVVNNSSREGFSVIPELGGRLYELYLSNGKKVYQVLRRFNPSSIESRDDLFTNAKMCPYVGRVDRGKYVFNGNEYQLPVNYPEEGNSSHGLLFDKPFNIVEMKNGEDTAEIILEYEYRKENEGYPFDFNITIAHRIEKGKGYSCVTKIENLSDTGIPVADGWHPYFDLNEKIDNLKLQLDSDEMILTDENRIPASRIKYGEFRALKNLGDTFLDNCFTLIPENGFVNTFLINENENLHLKIWQEAGNAKYNYLVIYTPPDRKTIAIEPMTSNVNAFNNGEGLIILEPGQSFDTSFGISAF</sequence>
<protein>
    <submittedName>
        <fullName evidence="2">Aldose 1-epimerase</fullName>
    </submittedName>
</protein>
<organism evidence="2 3">
    <name type="scientific">Melioribacter roseus (strain DSM 23840 / JCM 17771 / VKM B-2668 / P3M-2)</name>
    <dbReference type="NCBI Taxonomy" id="1191523"/>
    <lineage>
        <taxon>Bacteria</taxon>
        <taxon>Pseudomonadati</taxon>
        <taxon>Ignavibacteriota</taxon>
        <taxon>Ignavibacteria</taxon>
        <taxon>Ignavibacteriales</taxon>
        <taxon>Melioribacteraceae</taxon>
        <taxon>Melioribacter</taxon>
    </lineage>
</organism>
<gene>
    <name evidence="2" type="ordered locus">MROS_0959</name>
</gene>
<dbReference type="PANTHER" id="PTHR10091:SF0">
    <property type="entry name" value="GALACTOSE MUTAROTASE"/>
    <property type="match status" value="1"/>
</dbReference>
<dbReference type="Pfam" id="PF01263">
    <property type="entry name" value="Aldose_epim"/>
    <property type="match status" value="1"/>
</dbReference>
<dbReference type="PANTHER" id="PTHR10091">
    <property type="entry name" value="ALDOSE-1-EPIMERASE"/>
    <property type="match status" value="1"/>
</dbReference>
<dbReference type="CDD" id="cd01081">
    <property type="entry name" value="Aldose_epim"/>
    <property type="match status" value="1"/>
</dbReference>
<evidence type="ECO:0000313" key="3">
    <source>
        <dbReference type="Proteomes" id="UP000009011"/>
    </source>
</evidence>
<dbReference type="GO" id="GO:0030246">
    <property type="term" value="F:carbohydrate binding"/>
    <property type="evidence" value="ECO:0007669"/>
    <property type="project" value="InterPro"/>
</dbReference>
<dbReference type="SUPFAM" id="SSF74650">
    <property type="entry name" value="Galactose mutarotase-like"/>
    <property type="match status" value="1"/>
</dbReference>
<dbReference type="Gene3D" id="2.70.98.10">
    <property type="match status" value="1"/>
</dbReference>
<dbReference type="Proteomes" id="UP000009011">
    <property type="component" value="Chromosome"/>
</dbReference>
<dbReference type="GO" id="GO:0033499">
    <property type="term" value="P:galactose catabolic process via UDP-galactose, Leloir pathway"/>
    <property type="evidence" value="ECO:0007669"/>
    <property type="project" value="TreeGrafter"/>
</dbReference>
<dbReference type="GO" id="GO:0004034">
    <property type="term" value="F:aldose 1-epimerase activity"/>
    <property type="evidence" value="ECO:0007669"/>
    <property type="project" value="TreeGrafter"/>
</dbReference>
<dbReference type="KEGG" id="mro:MROS_0959"/>
<dbReference type="HOGENOM" id="CLU_052486_1_0_10"/>
<dbReference type="InterPro" id="IPR011013">
    <property type="entry name" value="Gal_mutarotase_sf_dom"/>
</dbReference>
<feature type="region of interest" description="Disordered" evidence="1">
    <location>
        <begin position="1"/>
        <end position="22"/>
    </location>
</feature>
<dbReference type="PATRIC" id="fig|1191523.3.peg.1013"/>
<dbReference type="InterPro" id="IPR014718">
    <property type="entry name" value="GH-type_carb-bd"/>
</dbReference>
<evidence type="ECO:0000256" key="1">
    <source>
        <dbReference type="SAM" id="MobiDB-lite"/>
    </source>
</evidence>
<dbReference type="STRING" id="1191523.MROS_0959"/>
<dbReference type="AlphaFoldDB" id="I6Z4X1"/>